<dbReference type="Proteomes" id="UP000322524">
    <property type="component" value="Unassembled WGS sequence"/>
</dbReference>
<dbReference type="STRING" id="79883.GCA_001636495_03667"/>
<sequence>MIKGLDHVVLFCKDTENSKEWYTNAGFQYSHGYEGMHWFHLGSGLVMLHPANETNPGITEVHAAVQNVKDLFRFVQQNGLTPIDHQNDNKPLTEPVTRPWGDIQFELADPDGHRWAFTQRGE</sequence>
<dbReference type="PROSITE" id="PS51819">
    <property type="entry name" value="VOC"/>
    <property type="match status" value="1"/>
</dbReference>
<gene>
    <name evidence="2" type="ORF">FZC76_17170</name>
</gene>
<dbReference type="OrthoDB" id="9795618at2"/>
<accession>A0A5D4SQM3</accession>
<dbReference type="Gene3D" id="3.10.180.10">
    <property type="entry name" value="2,3-Dihydroxybiphenyl 1,2-Dioxygenase, domain 1"/>
    <property type="match status" value="1"/>
</dbReference>
<dbReference type="SUPFAM" id="SSF54593">
    <property type="entry name" value="Glyoxalase/Bleomycin resistance protein/Dihydroxybiphenyl dioxygenase"/>
    <property type="match status" value="1"/>
</dbReference>
<evidence type="ECO:0000313" key="2">
    <source>
        <dbReference type="EMBL" id="TYS65625.1"/>
    </source>
</evidence>
<dbReference type="InterPro" id="IPR037523">
    <property type="entry name" value="VOC_core"/>
</dbReference>
<name>A0A5D4SQM3_9BACI</name>
<dbReference type="Pfam" id="PF00903">
    <property type="entry name" value="Glyoxalase"/>
    <property type="match status" value="1"/>
</dbReference>
<dbReference type="InterPro" id="IPR004360">
    <property type="entry name" value="Glyas_Fos-R_dOase_dom"/>
</dbReference>
<evidence type="ECO:0000313" key="3">
    <source>
        <dbReference type="Proteomes" id="UP000322524"/>
    </source>
</evidence>
<dbReference type="RefSeq" id="WP_148989404.1">
    <property type="nucleotide sequence ID" value="NZ_VTEV01000007.1"/>
</dbReference>
<proteinExistence type="predicted"/>
<organism evidence="2 3">
    <name type="scientific">Sutcliffiella horikoshii</name>
    <dbReference type="NCBI Taxonomy" id="79883"/>
    <lineage>
        <taxon>Bacteria</taxon>
        <taxon>Bacillati</taxon>
        <taxon>Bacillota</taxon>
        <taxon>Bacilli</taxon>
        <taxon>Bacillales</taxon>
        <taxon>Bacillaceae</taxon>
        <taxon>Sutcliffiella</taxon>
    </lineage>
</organism>
<protein>
    <submittedName>
        <fullName evidence="2">VOC family protein</fullName>
    </submittedName>
</protein>
<dbReference type="AlphaFoldDB" id="A0A5D4SQM3"/>
<feature type="domain" description="VOC" evidence="1">
    <location>
        <begin position="4"/>
        <end position="120"/>
    </location>
</feature>
<evidence type="ECO:0000259" key="1">
    <source>
        <dbReference type="PROSITE" id="PS51819"/>
    </source>
</evidence>
<reference evidence="2 3" key="1">
    <citation type="submission" date="2019-08" db="EMBL/GenBank/DDBJ databases">
        <title>Bacillus genomes from the desert of Cuatro Cienegas, Coahuila.</title>
        <authorList>
            <person name="Olmedo-Alvarez G."/>
        </authorList>
    </citation>
    <scope>NUCLEOTIDE SEQUENCE [LARGE SCALE GENOMIC DNA]</scope>
    <source>
        <strain evidence="2 3">CH28_1T</strain>
    </source>
</reference>
<dbReference type="CDD" id="cd06587">
    <property type="entry name" value="VOC"/>
    <property type="match status" value="1"/>
</dbReference>
<dbReference type="EMBL" id="VTEV01000007">
    <property type="protein sequence ID" value="TYS65625.1"/>
    <property type="molecule type" value="Genomic_DNA"/>
</dbReference>
<comment type="caution">
    <text evidence="2">The sequence shown here is derived from an EMBL/GenBank/DDBJ whole genome shotgun (WGS) entry which is preliminary data.</text>
</comment>
<dbReference type="InterPro" id="IPR029068">
    <property type="entry name" value="Glyas_Bleomycin-R_OHBP_Dase"/>
</dbReference>